<comment type="caution">
    <text evidence="2">The sequence shown here is derived from an EMBL/GenBank/DDBJ whole genome shotgun (WGS) entry which is preliminary data.</text>
</comment>
<proteinExistence type="predicted"/>
<keyword evidence="1" id="KW-1133">Transmembrane helix</keyword>
<accession>A0A512MBP0</accession>
<evidence type="ECO:0000313" key="2">
    <source>
        <dbReference type="EMBL" id="GEP44152.1"/>
    </source>
</evidence>
<sequence length="151" mass="16573">MSWEGGTVVGCYFCLDAGGNQGRGNKLMKCYCACDMKFFILLAITFLLASTGFAETLVTKSFVVVIVHNDPEGVVSSDNITYVGVSRKTGKTIQLKGRTVHKMEADGVTPDVFRGYLFENDGATYWVGRHGELTVKSKGRVILEESGEWQD</sequence>
<keyword evidence="3" id="KW-1185">Reference proteome</keyword>
<keyword evidence="1" id="KW-0812">Transmembrane</keyword>
<dbReference type="Proteomes" id="UP000321577">
    <property type="component" value="Unassembled WGS sequence"/>
</dbReference>
<name>A0A512MBP0_9BACT</name>
<evidence type="ECO:0000313" key="3">
    <source>
        <dbReference type="Proteomes" id="UP000321577"/>
    </source>
</evidence>
<reference evidence="2 3" key="1">
    <citation type="submission" date="2019-07" db="EMBL/GenBank/DDBJ databases">
        <title>Whole genome shotgun sequence of Brevifollis gellanilyticus NBRC 108608.</title>
        <authorList>
            <person name="Hosoyama A."/>
            <person name="Uohara A."/>
            <person name="Ohji S."/>
            <person name="Ichikawa N."/>
        </authorList>
    </citation>
    <scope>NUCLEOTIDE SEQUENCE [LARGE SCALE GENOMIC DNA]</scope>
    <source>
        <strain evidence="2 3">NBRC 108608</strain>
    </source>
</reference>
<organism evidence="2 3">
    <name type="scientific">Brevifollis gellanilyticus</name>
    <dbReference type="NCBI Taxonomy" id="748831"/>
    <lineage>
        <taxon>Bacteria</taxon>
        <taxon>Pseudomonadati</taxon>
        <taxon>Verrucomicrobiota</taxon>
        <taxon>Verrucomicrobiia</taxon>
        <taxon>Verrucomicrobiales</taxon>
        <taxon>Verrucomicrobiaceae</taxon>
    </lineage>
</organism>
<dbReference type="AlphaFoldDB" id="A0A512MBP0"/>
<protein>
    <submittedName>
        <fullName evidence="2">Uncharacterized protein</fullName>
    </submittedName>
</protein>
<dbReference type="EMBL" id="BKAG01000026">
    <property type="protein sequence ID" value="GEP44152.1"/>
    <property type="molecule type" value="Genomic_DNA"/>
</dbReference>
<gene>
    <name evidence="2" type="ORF">BGE01nite_34430</name>
</gene>
<evidence type="ECO:0000256" key="1">
    <source>
        <dbReference type="SAM" id="Phobius"/>
    </source>
</evidence>
<feature type="transmembrane region" description="Helical" evidence="1">
    <location>
        <begin position="38"/>
        <end position="58"/>
    </location>
</feature>
<keyword evidence="1" id="KW-0472">Membrane</keyword>